<feature type="domain" description="Terminase large subunit gp17-like C-terminal" evidence="2">
    <location>
        <begin position="258"/>
        <end position="398"/>
    </location>
</feature>
<name>A0ABN1EHV5_9PROT</name>
<proteinExistence type="predicted"/>
<reference evidence="3 4" key="1">
    <citation type="journal article" date="2019" name="Int. J. Syst. Evol. Microbiol.">
        <title>The Global Catalogue of Microorganisms (GCM) 10K type strain sequencing project: providing services to taxonomists for standard genome sequencing and annotation.</title>
        <authorList>
            <consortium name="The Broad Institute Genomics Platform"/>
            <consortium name="The Broad Institute Genome Sequencing Center for Infectious Disease"/>
            <person name="Wu L."/>
            <person name="Ma J."/>
        </authorList>
    </citation>
    <scope>NUCLEOTIDE SEQUENCE [LARGE SCALE GENOMIC DNA]</scope>
    <source>
        <strain evidence="3 4">JCM 15089</strain>
    </source>
</reference>
<evidence type="ECO:0000313" key="3">
    <source>
        <dbReference type="EMBL" id="GAA0566751.1"/>
    </source>
</evidence>
<evidence type="ECO:0000259" key="2">
    <source>
        <dbReference type="Pfam" id="PF17289"/>
    </source>
</evidence>
<dbReference type="Gene3D" id="3.40.50.300">
    <property type="entry name" value="P-loop containing nucleotide triphosphate hydrolases"/>
    <property type="match status" value="1"/>
</dbReference>
<dbReference type="EMBL" id="BAAADD010000003">
    <property type="protein sequence ID" value="GAA0566751.1"/>
    <property type="molecule type" value="Genomic_DNA"/>
</dbReference>
<accession>A0ABN1EHV5</accession>
<dbReference type="Pfam" id="PF17289">
    <property type="entry name" value="Terminase_6C"/>
    <property type="match status" value="1"/>
</dbReference>
<sequence length="414" mass="45639">MPRATRQTLVRELPARLIRRLRTDWIYQARPEQLPPPGDWRTWLFLGGRGSGKTRAGAEWIADGVRRRKMRRIGVIGATWHDVRSVMIEGESGLLAATDATFEASNHRIKWANGAIADVVSAEEPDAVRGHQFDCVWADEFCKWAYPQESLDMIVMALRLGKDPRMLVTTTPRAIKALKDLMAMPDVVRTHSTTKENAANLAPTFLAGLELRYGGTRLGRQEMEAELIEDNDAALWKRDWIEAARVRVAPSFNRVVVAVDPPVSVAGDECGIVAAGRDDDGQGYVIADRSVAGLTAAGWAARVAETFAAYHADAIVAEANQGGDMVKQVLIDALPNAPVRLVHAVRDKRTRAVPAAALYEQGRIHHIGAFADLEDQMVSYDGSGQSPDRMDALVWALADLFPLTRANPRVRRVE</sequence>
<dbReference type="Proteomes" id="UP001499951">
    <property type="component" value="Unassembled WGS sequence"/>
</dbReference>
<organism evidence="3 4">
    <name type="scientific">Rhizomicrobium electricum</name>
    <dbReference type="NCBI Taxonomy" id="480070"/>
    <lineage>
        <taxon>Bacteria</taxon>
        <taxon>Pseudomonadati</taxon>
        <taxon>Pseudomonadota</taxon>
        <taxon>Alphaproteobacteria</taxon>
        <taxon>Micropepsales</taxon>
        <taxon>Micropepsaceae</taxon>
        <taxon>Rhizomicrobium</taxon>
    </lineage>
</organism>
<dbReference type="Gene3D" id="3.30.420.240">
    <property type="match status" value="1"/>
</dbReference>
<evidence type="ECO:0000256" key="1">
    <source>
        <dbReference type="ARBA" id="ARBA00022612"/>
    </source>
</evidence>
<comment type="caution">
    <text evidence="3">The sequence shown here is derived from an EMBL/GenBank/DDBJ whole genome shotgun (WGS) entry which is preliminary data.</text>
</comment>
<keyword evidence="4" id="KW-1185">Reference proteome</keyword>
<dbReference type="InterPro" id="IPR027417">
    <property type="entry name" value="P-loop_NTPase"/>
</dbReference>
<keyword evidence="1" id="KW-1188">Viral release from host cell</keyword>
<dbReference type="Pfam" id="PF03237">
    <property type="entry name" value="Terminase_6N"/>
    <property type="match status" value="1"/>
</dbReference>
<evidence type="ECO:0000313" key="4">
    <source>
        <dbReference type="Proteomes" id="UP001499951"/>
    </source>
</evidence>
<gene>
    <name evidence="3" type="ORF">GCM10008942_14050</name>
</gene>
<dbReference type="InterPro" id="IPR035421">
    <property type="entry name" value="Terminase_6C"/>
</dbReference>
<protein>
    <submittedName>
        <fullName evidence="3">Terminase family protein</fullName>
    </submittedName>
</protein>